<dbReference type="CDD" id="cd00172">
    <property type="entry name" value="serpin"/>
    <property type="match status" value="1"/>
</dbReference>
<evidence type="ECO:0000259" key="3">
    <source>
        <dbReference type="SMART" id="SM00093"/>
    </source>
</evidence>
<dbReference type="InterPro" id="IPR042185">
    <property type="entry name" value="Serpin_sf_2"/>
</dbReference>
<reference evidence="4 5" key="1">
    <citation type="submission" date="2023-04" db="EMBL/GenBank/DDBJ databases">
        <title>Genome of Basidiobolus ranarum AG-B5.</title>
        <authorList>
            <person name="Stajich J.E."/>
            <person name="Carter-House D."/>
            <person name="Gryganskyi A."/>
        </authorList>
    </citation>
    <scope>NUCLEOTIDE SEQUENCE [LARGE SCALE GENOMIC DNA]</scope>
    <source>
        <strain evidence="4 5">AG-B5</strain>
    </source>
</reference>
<dbReference type="Gene3D" id="3.30.497.10">
    <property type="entry name" value="Antithrombin, subunit I, domain 2"/>
    <property type="match status" value="1"/>
</dbReference>
<dbReference type="InterPro" id="IPR042178">
    <property type="entry name" value="Serpin_sf_1"/>
</dbReference>
<organism evidence="4 5">
    <name type="scientific">Basidiobolus ranarum</name>
    <dbReference type="NCBI Taxonomy" id="34480"/>
    <lineage>
        <taxon>Eukaryota</taxon>
        <taxon>Fungi</taxon>
        <taxon>Fungi incertae sedis</taxon>
        <taxon>Zoopagomycota</taxon>
        <taxon>Entomophthoromycotina</taxon>
        <taxon>Basidiobolomycetes</taxon>
        <taxon>Basidiobolales</taxon>
        <taxon>Basidiobolaceae</taxon>
        <taxon>Basidiobolus</taxon>
    </lineage>
</organism>
<accession>A0ABR2VSZ1</accession>
<evidence type="ECO:0000313" key="4">
    <source>
        <dbReference type="EMBL" id="KAK9700729.1"/>
    </source>
</evidence>
<dbReference type="InterPro" id="IPR023796">
    <property type="entry name" value="Serpin_dom"/>
</dbReference>
<name>A0ABR2VSZ1_9FUNG</name>
<keyword evidence="5" id="KW-1185">Reference proteome</keyword>
<comment type="caution">
    <text evidence="4">The sequence shown here is derived from an EMBL/GenBank/DDBJ whole genome shotgun (WGS) entry which is preliminary data.</text>
</comment>
<sequence length="386" mass="43525">MVFNATVSALVSSVGMNLASSLQESVSPTTNILFSPLSIFAALFMLLYGTAEKSQSRSELLQFFGTSSSHGNTLPQLASTFHDFFQPLMGDHESDKALDSPNATFLLANSLWGKSFKQSYIDLAKNRFFASVFPQLPTSEKVNSWVSRNTKNHITAILPPGFSLDPQSLLLVNTVFFHGKWKNAFKADLTKEEEFRVLEGEPIKTQMMNSFKAKWSYDETQDYQILDMPYTDDRFVATVVLPRKVQSFADFSNNLSEEHWTSIFSGNRYRRQVNLSLPKFDLEQGLKLNQVLKSAGVEQIFGSDAELTNLSKFPFYVSDVLHKCRIEVDEKGSKASAATAIIMLRSAPMMREPTPEMRCDRPFLFVIRTKTGVPMFISYITNPKTN</sequence>
<dbReference type="InterPro" id="IPR000215">
    <property type="entry name" value="Serpin_fam"/>
</dbReference>
<comment type="similarity">
    <text evidence="1 2">Belongs to the serpin family.</text>
</comment>
<proteinExistence type="inferred from homology"/>
<dbReference type="InterPro" id="IPR023795">
    <property type="entry name" value="Serpin_CS"/>
</dbReference>
<protein>
    <recommendedName>
        <fullName evidence="3">Serpin domain-containing protein</fullName>
    </recommendedName>
</protein>
<gene>
    <name evidence="4" type="ORF">K7432_012050</name>
</gene>
<dbReference type="Gene3D" id="2.30.39.10">
    <property type="entry name" value="Alpha-1-antitrypsin, domain 1"/>
    <property type="match status" value="1"/>
</dbReference>
<evidence type="ECO:0000256" key="2">
    <source>
        <dbReference type="RuleBase" id="RU000411"/>
    </source>
</evidence>
<dbReference type="EMBL" id="JASJQH010007878">
    <property type="protein sequence ID" value="KAK9700729.1"/>
    <property type="molecule type" value="Genomic_DNA"/>
</dbReference>
<dbReference type="PANTHER" id="PTHR11461">
    <property type="entry name" value="SERINE PROTEASE INHIBITOR, SERPIN"/>
    <property type="match status" value="1"/>
</dbReference>
<dbReference type="InterPro" id="IPR036186">
    <property type="entry name" value="Serpin_sf"/>
</dbReference>
<evidence type="ECO:0000313" key="5">
    <source>
        <dbReference type="Proteomes" id="UP001479436"/>
    </source>
</evidence>
<evidence type="ECO:0000256" key="1">
    <source>
        <dbReference type="ARBA" id="ARBA00009500"/>
    </source>
</evidence>
<dbReference type="Proteomes" id="UP001479436">
    <property type="component" value="Unassembled WGS sequence"/>
</dbReference>
<feature type="domain" description="Serpin" evidence="3">
    <location>
        <begin position="19"/>
        <end position="383"/>
    </location>
</feature>
<dbReference type="SUPFAM" id="SSF56574">
    <property type="entry name" value="Serpins"/>
    <property type="match status" value="1"/>
</dbReference>
<dbReference type="SMART" id="SM00093">
    <property type="entry name" value="SERPIN"/>
    <property type="match status" value="1"/>
</dbReference>
<dbReference type="PANTHER" id="PTHR11461:SF211">
    <property type="entry name" value="GH10112P-RELATED"/>
    <property type="match status" value="1"/>
</dbReference>
<dbReference type="Pfam" id="PF00079">
    <property type="entry name" value="Serpin"/>
    <property type="match status" value="1"/>
</dbReference>
<dbReference type="PROSITE" id="PS00284">
    <property type="entry name" value="SERPIN"/>
    <property type="match status" value="1"/>
</dbReference>